<feature type="transmembrane region" description="Helical" evidence="1">
    <location>
        <begin position="67"/>
        <end position="85"/>
    </location>
</feature>
<protein>
    <submittedName>
        <fullName evidence="3">Endonuclease/exonuclease/phosphatase family protein</fullName>
    </submittedName>
</protein>
<dbReference type="Pfam" id="PF03372">
    <property type="entry name" value="Exo_endo_phos"/>
    <property type="match status" value="1"/>
</dbReference>
<comment type="caution">
    <text evidence="3">The sequence shown here is derived from an EMBL/GenBank/DDBJ whole genome shotgun (WGS) entry which is preliminary data.</text>
</comment>
<reference evidence="3" key="1">
    <citation type="journal article" date="2022" name="ISME J.">
        <title>Identification of active gaseous-alkane degraders at natural gas seeps.</title>
        <authorList>
            <person name="Farhan Ul Haque M."/>
            <person name="Hernandez M."/>
            <person name="Crombie A.T."/>
            <person name="Murrell J.C."/>
        </authorList>
    </citation>
    <scope>NUCLEOTIDE SEQUENCE</scope>
    <source>
        <strain evidence="3">ANDR5</strain>
    </source>
</reference>
<accession>A0ABS9YQA5</accession>
<organism evidence="3 4">
    <name type="scientific">Candidatus Mycolicibacterium alkanivorans</name>
    <dbReference type="NCBI Taxonomy" id="2954114"/>
    <lineage>
        <taxon>Bacteria</taxon>
        <taxon>Bacillati</taxon>
        <taxon>Actinomycetota</taxon>
        <taxon>Actinomycetes</taxon>
        <taxon>Mycobacteriales</taxon>
        <taxon>Mycobacteriaceae</taxon>
        <taxon>Mycolicibacterium</taxon>
    </lineage>
</organism>
<evidence type="ECO:0000259" key="2">
    <source>
        <dbReference type="Pfam" id="PF03372"/>
    </source>
</evidence>
<name>A0ABS9YQA5_9MYCO</name>
<dbReference type="SUPFAM" id="SSF56219">
    <property type="entry name" value="DNase I-like"/>
    <property type="match status" value="1"/>
</dbReference>
<keyword evidence="1" id="KW-1133">Transmembrane helix</keyword>
<evidence type="ECO:0000313" key="3">
    <source>
        <dbReference type="EMBL" id="MCI4673465.1"/>
    </source>
</evidence>
<sequence length="326" mass="34319">MRGLLLRTSAYIVAILGMLLTATALIARLIPITNHVVLGVAALSPYLTAGAATAAVLLLVTRRWITGAAAAALTALAIAVQLPLFTGANSSNGATVRVFTANVRMGEADPKALLDIANQNADVVVLEELTAELADALDQTGINNAFRYQTLEPGENGSGVGIWSRFPITLSKRIGGYRLGMLSAYISVPGTQRDAVFVATHLAGPWPQDIEPWREEIHSLPATLNTVKEQAYGRPVIVAGDFNATYDMAPFRDLLTNGFADAAEQSGAGITRTFPADEKLPPLLGIDHVLTYNATATDVQTVRVPGSDHLGLLATIGLTPLRGSSG</sequence>
<dbReference type="RefSeq" id="WP_243069999.1">
    <property type="nucleotide sequence ID" value="NZ_JAIVFL010000001.1"/>
</dbReference>
<feature type="transmembrane region" description="Helical" evidence="1">
    <location>
        <begin position="36"/>
        <end position="60"/>
    </location>
</feature>
<keyword evidence="3" id="KW-0255">Endonuclease</keyword>
<evidence type="ECO:0000313" key="4">
    <source>
        <dbReference type="Proteomes" id="UP001139068"/>
    </source>
</evidence>
<keyword evidence="4" id="KW-1185">Reference proteome</keyword>
<gene>
    <name evidence="3" type="ORF">K9U37_00265</name>
</gene>
<dbReference type="Gene3D" id="3.60.10.10">
    <property type="entry name" value="Endonuclease/exonuclease/phosphatase"/>
    <property type="match status" value="1"/>
</dbReference>
<dbReference type="InterPro" id="IPR005135">
    <property type="entry name" value="Endo/exonuclease/phosphatase"/>
</dbReference>
<dbReference type="Proteomes" id="UP001139068">
    <property type="component" value="Unassembled WGS sequence"/>
</dbReference>
<evidence type="ECO:0000256" key="1">
    <source>
        <dbReference type="SAM" id="Phobius"/>
    </source>
</evidence>
<feature type="domain" description="Endonuclease/exonuclease/phosphatase" evidence="2">
    <location>
        <begin position="100"/>
        <end position="309"/>
    </location>
</feature>
<keyword evidence="3" id="KW-0540">Nuclease</keyword>
<keyword evidence="1" id="KW-0812">Transmembrane</keyword>
<feature type="transmembrane region" description="Helical" evidence="1">
    <location>
        <begin position="12"/>
        <end position="30"/>
    </location>
</feature>
<dbReference type="GO" id="GO:0004519">
    <property type="term" value="F:endonuclease activity"/>
    <property type="evidence" value="ECO:0007669"/>
    <property type="project" value="UniProtKB-KW"/>
</dbReference>
<dbReference type="InterPro" id="IPR036691">
    <property type="entry name" value="Endo/exonu/phosph_ase_sf"/>
</dbReference>
<keyword evidence="3" id="KW-0378">Hydrolase</keyword>
<keyword evidence="1" id="KW-0472">Membrane</keyword>
<dbReference type="EMBL" id="JAIVFL010000001">
    <property type="protein sequence ID" value="MCI4673465.1"/>
    <property type="molecule type" value="Genomic_DNA"/>
</dbReference>
<proteinExistence type="predicted"/>